<evidence type="ECO:0000313" key="2">
    <source>
        <dbReference type="Proteomes" id="UP000290759"/>
    </source>
</evidence>
<dbReference type="AlphaFoldDB" id="A0A4V1RTW7"/>
<dbReference type="Proteomes" id="UP000290759">
    <property type="component" value="Unassembled WGS sequence"/>
</dbReference>
<evidence type="ECO:0000313" key="1">
    <source>
        <dbReference type="EMBL" id="RYC29094.1"/>
    </source>
</evidence>
<protein>
    <submittedName>
        <fullName evidence="1">Uncharacterized protein</fullName>
    </submittedName>
</protein>
<keyword evidence="2" id="KW-1185">Reference proteome</keyword>
<sequence>MSTLTEVHRKALRKAKEAASVVLAKHPYVTGGGTCSETGLDPLDRRLDCDLVLAAYERQDVGRGEHEAGAGGPQ</sequence>
<dbReference type="EMBL" id="QYBB01000071">
    <property type="protein sequence ID" value="RYC29094.1"/>
    <property type="molecule type" value="Genomic_DNA"/>
</dbReference>
<organism evidence="1 2">
    <name type="scientific">Lichenibacterium minor</name>
    <dbReference type="NCBI Taxonomy" id="2316528"/>
    <lineage>
        <taxon>Bacteria</taxon>
        <taxon>Pseudomonadati</taxon>
        <taxon>Pseudomonadota</taxon>
        <taxon>Alphaproteobacteria</taxon>
        <taxon>Hyphomicrobiales</taxon>
        <taxon>Lichenihabitantaceae</taxon>
        <taxon>Lichenibacterium</taxon>
    </lineage>
</organism>
<dbReference type="RefSeq" id="WP_129229831.1">
    <property type="nucleotide sequence ID" value="NZ_QYBB01000071.1"/>
</dbReference>
<comment type="caution">
    <text evidence="1">The sequence shown here is derived from an EMBL/GenBank/DDBJ whole genome shotgun (WGS) entry which is preliminary data.</text>
</comment>
<accession>A0A4V1RTW7</accession>
<proteinExistence type="predicted"/>
<gene>
    <name evidence="1" type="ORF">D3273_25805</name>
</gene>
<reference evidence="1 2" key="1">
    <citation type="submission" date="2018-12" db="EMBL/GenBank/DDBJ databases">
        <authorList>
            <person name="Grouzdev D.S."/>
            <person name="Krutkina M.S."/>
        </authorList>
    </citation>
    <scope>NUCLEOTIDE SEQUENCE [LARGE SCALE GENOMIC DNA]</scope>
    <source>
        <strain evidence="1 2">RmlP026</strain>
    </source>
</reference>
<name>A0A4V1RTW7_9HYPH</name>
<reference evidence="1 2" key="2">
    <citation type="submission" date="2019-02" db="EMBL/GenBank/DDBJ databases">
        <title>'Lichenibacterium ramalinii' gen. nov. sp. nov., 'Lichenibacterium minor' gen. nov. sp. nov.</title>
        <authorList>
            <person name="Pankratov T."/>
        </authorList>
    </citation>
    <scope>NUCLEOTIDE SEQUENCE [LARGE SCALE GENOMIC DNA]</scope>
    <source>
        <strain evidence="1 2">RmlP026</strain>
    </source>
</reference>